<sequence length="54" mass="6161">MKRKINIIQLLAIALLATSITLFDFQNPSWDGNEKNYIGLSLGIALLMWNKLKK</sequence>
<dbReference type="AlphaFoldDB" id="A0A239KCL7"/>
<keyword evidence="2" id="KW-1185">Reference proteome</keyword>
<accession>A0A239KCL7</accession>
<protein>
    <submittedName>
        <fullName evidence="1">Uncharacterized protein</fullName>
    </submittedName>
</protein>
<name>A0A239KCL7_EKHLU</name>
<organism evidence="1 2">
    <name type="scientific">Ekhidna lutea</name>
    <dbReference type="NCBI Taxonomy" id="447679"/>
    <lineage>
        <taxon>Bacteria</taxon>
        <taxon>Pseudomonadati</taxon>
        <taxon>Bacteroidota</taxon>
        <taxon>Cytophagia</taxon>
        <taxon>Cytophagales</taxon>
        <taxon>Reichenbachiellaceae</taxon>
        <taxon>Ekhidna</taxon>
    </lineage>
</organism>
<evidence type="ECO:0000313" key="1">
    <source>
        <dbReference type="EMBL" id="SNT15452.1"/>
    </source>
</evidence>
<dbReference type="RefSeq" id="WP_179213408.1">
    <property type="nucleotide sequence ID" value="NZ_FZPD01000004.1"/>
</dbReference>
<reference evidence="1 2" key="1">
    <citation type="submission" date="2017-06" db="EMBL/GenBank/DDBJ databases">
        <authorList>
            <person name="Kim H.J."/>
            <person name="Triplett B.A."/>
        </authorList>
    </citation>
    <scope>NUCLEOTIDE SEQUENCE [LARGE SCALE GENOMIC DNA]</scope>
    <source>
        <strain evidence="1 2">DSM 19307</strain>
    </source>
</reference>
<evidence type="ECO:0000313" key="2">
    <source>
        <dbReference type="Proteomes" id="UP000198393"/>
    </source>
</evidence>
<dbReference type="Proteomes" id="UP000198393">
    <property type="component" value="Unassembled WGS sequence"/>
</dbReference>
<dbReference type="EMBL" id="FZPD01000004">
    <property type="protein sequence ID" value="SNT15452.1"/>
    <property type="molecule type" value="Genomic_DNA"/>
</dbReference>
<proteinExistence type="predicted"/>
<gene>
    <name evidence="1" type="ORF">SAMN05421640_2548</name>
</gene>